<dbReference type="InterPro" id="IPR009414">
    <property type="entry name" value="DUF1064"/>
</dbReference>
<dbReference type="Proteomes" id="UP000033881">
    <property type="component" value="Unassembled WGS sequence"/>
</dbReference>
<dbReference type="Gene3D" id="3.40.91.30">
    <property type="match status" value="1"/>
</dbReference>
<comment type="caution">
    <text evidence="1">The sequence shown here is derived from an EMBL/GenBank/DDBJ whole genome shotgun (WGS) entry which is preliminary data.</text>
</comment>
<gene>
    <name evidence="1" type="ORF">UT24_C0016G0054</name>
</gene>
<name>A0A0G0PPS4_9BACT</name>
<accession>A0A0G0PPS4</accession>
<reference evidence="1 2" key="1">
    <citation type="journal article" date="2015" name="Nature">
        <title>rRNA introns, odd ribosomes, and small enigmatic genomes across a large radiation of phyla.</title>
        <authorList>
            <person name="Brown C.T."/>
            <person name="Hug L.A."/>
            <person name="Thomas B.C."/>
            <person name="Sharon I."/>
            <person name="Castelle C.J."/>
            <person name="Singh A."/>
            <person name="Wilkins M.J."/>
            <person name="Williams K.H."/>
            <person name="Banfield J.F."/>
        </authorList>
    </citation>
    <scope>NUCLEOTIDE SEQUENCE [LARGE SCALE GENOMIC DNA]</scope>
</reference>
<organism evidence="1 2">
    <name type="scientific">Candidatus Woesebacteria bacterium GW2011_GWB1_39_12</name>
    <dbReference type="NCBI Taxonomy" id="1618574"/>
    <lineage>
        <taxon>Bacteria</taxon>
        <taxon>Candidatus Woeseibacteriota</taxon>
    </lineage>
</organism>
<dbReference type="AlphaFoldDB" id="A0A0G0PPS4"/>
<dbReference type="EMBL" id="LBWB01000016">
    <property type="protein sequence ID" value="KKR00165.1"/>
    <property type="molecule type" value="Genomic_DNA"/>
</dbReference>
<proteinExistence type="predicted"/>
<dbReference type="Pfam" id="PF06356">
    <property type="entry name" value="DUF1064"/>
    <property type="match status" value="1"/>
</dbReference>
<protein>
    <submittedName>
        <fullName evidence="1">Uncharacterized protein</fullName>
    </submittedName>
</protein>
<evidence type="ECO:0000313" key="1">
    <source>
        <dbReference type="EMBL" id="KKR00165.1"/>
    </source>
</evidence>
<sequence>MPTGFYKRSEKELDRLRKMMKEIGLRNDLKVKKICEVCKKSYLCHNFRKNTSRFCSRECFLKASRMGLIIYFSKGHIRKIKRIEYNCKECGKIKTIAPSQYKYYKNAGSFCSLICKNKNKKYKKDMANVFVGRMPIPIRIGYGTNRHVKVFNGKYLIGNKNIYFRSKWEANYAVYLDFLKKNNSIKDWLFEKDVFIFQKIKFGTRSYRPDFKVFNNDGTFEYHEIKGWMDKKSKTKLNRMRIYFPNIKMVLIQQNEYREIMKYKNLLKFY</sequence>
<evidence type="ECO:0000313" key="2">
    <source>
        <dbReference type="Proteomes" id="UP000033881"/>
    </source>
</evidence>